<gene>
    <name evidence="2" type="ORF">RD1301_v1_2260004</name>
</gene>
<dbReference type="EMBL" id="LN899822">
    <property type="protein sequence ID" value="CUV62380.1"/>
    <property type="molecule type" value="Genomic_DNA"/>
</dbReference>
<organism evidence="2">
    <name type="scientific">Ralstonia solanacearum</name>
    <name type="common">Pseudomonas solanacearum</name>
    <dbReference type="NCBI Taxonomy" id="305"/>
    <lineage>
        <taxon>Bacteria</taxon>
        <taxon>Pseudomonadati</taxon>
        <taxon>Pseudomonadota</taxon>
        <taxon>Betaproteobacteria</taxon>
        <taxon>Burkholderiales</taxon>
        <taxon>Burkholderiaceae</taxon>
        <taxon>Ralstonia</taxon>
        <taxon>Ralstonia solanacearum species complex</taxon>
    </lineage>
</organism>
<dbReference type="AlphaFoldDB" id="A0A0S4XER2"/>
<accession>A0A0S4XER2</accession>
<sequence>MDGSAPAAGAHSNAAAVTMGAIRHGGRTPPAESVAQRKRAGAPGVPWRGRYNGMSCSSVEKGKSRGWLERGAGRTHGLQREVP</sequence>
<proteinExistence type="predicted"/>
<evidence type="ECO:0000313" key="2">
    <source>
        <dbReference type="EMBL" id="CUV62380.1"/>
    </source>
</evidence>
<evidence type="ECO:0000256" key="1">
    <source>
        <dbReference type="SAM" id="MobiDB-lite"/>
    </source>
</evidence>
<feature type="compositionally biased region" description="Low complexity" evidence="1">
    <location>
        <begin position="1"/>
        <end position="16"/>
    </location>
</feature>
<name>A0A0S4XER2_RALSL</name>
<protein>
    <submittedName>
        <fullName evidence="2">Uncharacterized protein</fullName>
    </submittedName>
</protein>
<feature type="compositionally biased region" description="Basic and acidic residues" evidence="1">
    <location>
        <begin position="60"/>
        <end position="83"/>
    </location>
</feature>
<reference evidence="2" key="1">
    <citation type="submission" date="2015-10" db="EMBL/GenBank/DDBJ databases">
        <authorList>
            <person name="Gilbert D.G."/>
        </authorList>
    </citation>
    <scope>NUCLEOTIDE SEQUENCE</scope>
    <source>
        <strain evidence="2">Phyl III-seqv23</strain>
    </source>
</reference>
<feature type="region of interest" description="Disordered" evidence="1">
    <location>
        <begin position="1"/>
        <end position="83"/>
    </location>
</feature>